<dbReference type="WBParaSite" id="PSAMB.scaffold7939size6865.g30740.t1">
    <property type="protein sequence ID" value="PSAMB.scaffold7939size6865.g30740.t1"/>
    <property type="gene ID" value="PSAMB.scaffold7939size6865.g30740"/>
</dbReference>
<evidence type="ECO:0000313" key="10">
    <source>
        <dbReference type="WBParaSite" id="PSAMB.scaffold6325size9724.g28289.t1"/>
    </source>
</evidence>
<feature type="transmembrane region" description="Helical" evidence="8">
    <location>
        <begin position="63"/>
        <end position="84"/>
    </location>
</feature>
<accession>A0A914X4M3</accession>
<dbReference type="GO" id="GO:0005462">
    <property type="term" value="F:UDP-N-acetylglucosamine transmembrane transporter activity"/>
    <property type="evidence" value="ECO:0007669"/>
    <property type="project" value="TreeGrafter"/>
</dbReference>
<feature type="transmembrane region" description="Helical" evidence="8">
    <location>
        <begin position="121"/>
        <end position="139"/>
    </location>
</feature>
<feature type="transmembrane region" description="Helical" evidence="8">
    <location>
        <begin position="90"/>
        <end position="112"/>
    </location>
</feature>
<feature type="transmembrane region" description="Helical" evidence="8">
    <location>
        <begin position="159"/>
        <end position="179"/>
    </location>
</feature>
<dbReference type="WBParaSite" id="PSAMB.scaffold6325size9724.g28289.t1">
    <property type="protein sequence ID" value="PSAMB.scaffold6325size9724.g28289.t1"/>
    <property type="gene ID" value="PSAMB.scaffold6325size9724.g28289"/>
</dbReference>
<evidence type="ECO:0000256" key="7">
    <source>
        <dbReference type="ARBA" id="ARBA00023136"/>
    </source>
</evidence>
<dbReference type="InterPro" id="IPR037185">
    <property type="entry name" value="EmrE-like"/>
</dbReference>
<sequence>MSALIPIGGTLTGCIGCMVFVESLAKQDPGCMHLMTFATFLFVALEGLIFASKFLTVKNRIPIRGYMQVAIVFFVVNVINNWALTFHVPVPLHIIFRSGSLLASLLLGKLILKRTYSLRKYISVFLITVGIIVCTLADSGLEKKAAATEHSQADATKHYIEWVIGITMLSVALLMSAYLGICQERLYSAYGKHSREAMFYVHALTLPGFALFGNSIVHHANMFSNSPHWTVLGFDSGVPILWAQLFATCVLQWVCIRFVYRLTSEVPSLTVTLVVTLRKFLSLLLSIWFFNNPFTPTHWVGTVLVFAGTLAFSDIWPTSKAKAKAKGE</sequence>
<name>A0A914X4M3_9BILA</name>
<dbReference type="AlphaFoldDB" id="A0A914X4M3"/>
<reference evidence="10 11" key="1">
    <citation type="submission" date="2022-11" db="UniProtKB">
        <authorList>
            <consortium name="WormBaseParasite"/>
        </authorList>
    </citation>
    <scope>IDENTIFICATION</scope>
</reference>
<dbReference type="Proteomes" id="UP000887566">
    <property type="component" value="Unplaced"/>
</dbReference>
<dbReference type="PANTHER" id="PTHR10778:SF4">
    <property type="entry name" value="NUCLEOTIDE SUGAR TRANSPORTER SLC35B4"/>
    <property type="match status" value="1"/>
</dbReference>
<evidence type="ECO:0000256" key="6">
    <source>
        <dbReference type="ARBA" id="ARBA00022989"/>
    </source>
</evidence>
<dbReference type="InterPro" id="IPR013657">
    <property type="entry name" value="SCL35B1-4/HUT1"/>
</dbReference>
<dbReference type="GO" id="GO:0005464">
    <property type="term" value="F:UDP-xylose transmembrane transporter activity"/>
    <property type="evidence" value="ECO:0007669"/>
    <property type="project" value="TreeGrafter"/>
</dbReference>
<dbReference type="NCBIfam" id="TIGR00803">
    <property type="entry name" value="nst"/>
    <property type="match status" value="1"/>
</dbReference>
<comment type="similarity">
    <text evidence="2">Belongs to the nucleotide-sugar transporter family. SLC35B subfamily.</text>
</comment>
<evidence type="ECO:0000313" key="9">
    <source>
        <dbReference type="Proteomes" id="UP000887566"/>
    </source>
</evidence>
<dbReference type="GO" id="GO:0005789">
    <property type="term" value="C:endoplasmic reticulum membrane"/>
    <property type="evidence" value="ECO:0007669"/>
    <property type="project" value="TreeGrafter"/>
</dbReference>
<proteinExistence type="inferred from homology"/>
<evidence type="ECO:0000256" key="5">
    <source>
        <dbReference type="ARBA" id="ARBA00022692"/>
    </source>
</evidence>
<feature type="transmembrane region" description="Helical" evidence="8">
    <location>
        <begin position="240"/>
        <end position="260"/>
    </location>
</feature>
<keyword evidence="4" id="KW-0762">Sugar transport</keyword>
<comment type="subcellular location">
    <subcellularLocation>
        <location evidence="1">Endomembrane system</location>
        <topology evidence="1">Multi-pass membrane protein</topology>
    </subcellularLocation>
</comment>
<organism evidence="9 10">
    <name type="scientific">Plectus sambesii</name>
    <dbReference type="NCBI Taxonomy" id="2011161"/>
    <lineage>
        <taxon>Eukaryota</taxon>
        <taxon>Metazoa</taxon>
        <taxon>Ecdysozoa</taxon>
        <taxon>Nematoda</taxon>
        <taxon>Chromadorea</taxon>
        <taxon>Plectida</taxon>
        <taxon>Plectina</taxon>
        <taxon>Plectoidea</taxon>
        <taxon>Plectidae</taxon>
        <taxon>Plectus</taxon>
    </lineage>
</organism>
<feature type="transmembrane region" description="Helical" evidence="8">
    <location>
        <begin position="32"/>
        <end position="51"/>
    </location>
</feature>
<evidence type="ECO:0000256" key="2">
    <source>
        <dbReference type="ARBA" id="ARBA00010694"/>
    </source>
</evidence>
<protein>
    <submittedName>
        <fullName evidence="10 11">UDP-xylose and UDP-N-acetylglucosamine transporter</fullName>
    </submittedName>
</protein>
<evidence type="ECO:0000256" key="1">
    <source>
        <dbReference type="ARBA" id="ARBA00004127"/>
    </source>
</evidence>
<dbReference type="GO" id="GO:0000139">
    <property type="term" value="C:Golgi membrane"/>
    <property type="evidence" value="ECO:0007669"/>
    <property type="project" value="TreeGrafter"/>
</dbReference>
<feature type="transmembrane region" description="Helical" evidence="8">
    <location>
        <begin position="296"/>
        <end position="316"/>
    </location>
</feature>
<keyword evidence="6 8" id="KW-1133">Transmembrane helix</keyword>
<dbReference type="Pfam" id="PF08449">
    <property type="entry name" value="UAA"/>
    <property type="match status" value="1"/>
</dbReference>
<feature type="transmembrane region" description="Helical" evidence="8">
    <location>
        <begin position="269"/>
        <end position="290"/>
    </location>
</feature>
<evidence type="ECO:0000256" key="4">
    <source>
        <dbReference type="ARBA" id="ARBA00022597"/>
    </source>
</evidence>
<evidence type="ECO:0000256" key="3">
    <source>
        <dbReference type="ARBA" id="ARBA00022448"/>
    </source>
</evidence>
<dbReference type="SUPFAM" id="SSF103481">
    <property type="entry name" value="Multidrug resistance efflux transporter EmrE"/>
    <property type="match status" value="1"/>
</dbReference>
<feature type="transmembrane region" description="Helical" evidence="8">
    <location>
        <begin position="199"/>
        <end position="220"/>
    </location>
</feature>
<keyword evidence="3" id="KW-0813">Transport</keyword>
<evidence type="ECO:0000313" key="11">
    <source>
        <dbReference type="WBParaSite" id="PSAMB.scaffold7939size6865.g30740.t1"/>
    </source>
</evidence>
<keyword evidence="5 8" id="KW-0812">Transmembrane</keyword>
<keyword evidence="7 8" id="KW-0472">Membrane</keyword>
<keyword evidence="9" id="KW-1185">Reference proteome</keyword>
<dbReference type="PANTHER" id="PTHR10778">
    <property type="entry name" value="SOLUTE CARRIER FAMILY 35 MEMBER B"/>
    <property type="match status" value="1"/>
</dbReference>
<evidence type="ECO:0000256" key="8">
    <source>
        <dbReference type="SAM" id="Phobius"/>
    </source>
</evidence>